<dbReference type="STRING" id="1912961.BU204_36070"/>
<dbReference type="PANTHER" id="PTHR30531">
    <property type="entry name" value="FLAGELLAR BIOSYNTHETIC PROTEIN FLHB"/>
    <property type="match status" value="1"/>
</dbReference>
<dbReference type="RefSeq" id="WP_075130288.1">
    <property type="nucleotide sequence ID" value="NZ_MSIE01000112.1"/>
</dbReference>
<reference evidence="3 4" key="1">
    <citation type="submission" date="2016-12" db="EMBL/GenBank/DDBJ databases">
        <title>The draft genome sequence of Actinophytocola sp. 11-183.</title>
        <authorList>
            <person name="Wang W."/>
            <person name="Yuan L."/>
        </authorList>
    </citation>
    <scope>NUCLEOTIDE SEQUENCE [LARGE SCALE GENOMIC DNA]</scope>
    <source>
        <strain evidence="3 4">11-183</strain>
    </source>
</reference>
<feature type="region of interest" description="Disordered" evidence="1">
    <location>
        <begin position="1"/>
        <end position="22"/>
    </location>
</feature>
<dbReference type="Gene3D" id="3.40.1690.10">
    <property type="entry name" value="secretion proteins EscU"/>
    <property type="match status" value="1"/>
</dbReference>
<dbReference type="Pfam" id="PF01312">
    <property type="entry name" value="Bac_export_2"/>
    <property type="match status" value="1"/>
</dbReference>
<keyword evidence="2" id="KW-0472">Membrane</keyword>
<evidence type="ECO:0000256" key="1">
    <source>
        <dbReference type="SAM" id="MobiDB-lite"/>
    </source>
</evidence>
<name>A0A1Q8BXS1_9PSEU</name>
<feature type="compositionally biased region" description="Basic and acidic residues" evidence="1">
    <location>
        <begin position="1"/>
        <end position="21"/>
    </location>
</feature>
<dbReference type="SUPFAM" id="SSF160544">
    <property type="entry name" value="EscU C-terminal domain-like"/>
    <property type="match status" value="1"/>
</dbReference>
<keyword evidence="2" id="KW-0812">Transmembrane</keyword>
<dbReference type="AlphaFoldDB" id="A0A1Q8BXS1"/>
<feature type="transmembrane region" description="Helical" evidence="2">
    <location>
        <begin position="149"/>
        <end position="168"/>
    </location>
</feature>
<accession>A0A1Q8BXS1</accession>
<sequence length="363" mass="38633">MSRNKDATEKPTPKRLKEARKNGQIARTPELGAWTSVLVSTWLIPTMLTDLFHSSEGLLRRVTEFMAKPDPAEAMTILGDGMAAGAMAVAPLLAGMLVAILAAAGLQGGLRPSAKLLVPKFSRLNPAAGLKRLLGPNAWWEAAKTLVKTIVLGLVLFLAVRDLVPTVMGSGALPISSLMGVVEGTVMSLIRIAAVAGLVMAVADFVVIKRRIGKELLMTKQQVKDEHKNSEGDPQLKGAIRSRQMAMSRNRMMSEISTADVVLTNPTHVAVALRYDAEKGAPRVVAKGAGAVAAKIREMAANHRVPVVQDVPLARALFKACELGQEIPADLFGPVAHVLAFLYRLRRKGSAAGTHKAPAYAAA</sequence>
<feature type="transmembrane region" description="Helical" evidence="2">
    <location>
        <begin position="31"/>
        <end position="48"/>
    </location>
</feature>
<organism evidence="3 4">
    <name type="scientific">Actinophytocola xanthii</name>
    <dbReference type="NCBI Taxonomy" id="1912961"/>
    <lineage>
        <taxon>Bacteria</taxon>
        <taxon>Bacillati</taxon>
        <taxon>Actinomycetota</taxon>
        <taxon>Actinomycetes</taxon>
        <taxon>Pseudonocardiales</taxon>
        <taxon>Pseudonocardiaceae</taxon>
    </lineage>
</organism>
<dbReference type="GO" id="GO:0005886">
    <property type="term" value="C:plasma membrane"/>
    <property type="evidence" value="ECO:0007669"/>
    <property type="project" value="TreeGrafter"/>
</dbReference>
<dbReference type="Proteomes" id="UP000185596">
    <property type="component" value="Unassembled WGS sequence"/>
</dbReference>
<evidence type="ECO:0000313" key="3">
    <source>
        <dbReference type="EMBL" id="OLF06899.1"/>
    </source>
</evidence>
<evidence type="ECO:0000256" key="2">
    <source>
        <dbReference type="SAM" id="Phobius"/>
    </source>
</evidence>
<dbReference type="InterPro" id="IPR029025">
    <property type="entry name" value="T3SS_substrate_exporter_C"/>
</dbReference>
<comment type="caution">
    <text evidence="3">The sequence shown here is derived from an EMBL/GenBank/DDBJ whole genome shotgun (WGS) entry which is preliminary data.</text>
</comment>
<proteinExistence type="predicted"/>
<dbReference type="InterPro" id="IPR006135">
    <property type="entry name" value="T3SS_substrate_exporter"/>
</dbReference>
<dbReference type="PANTHER" id="PTHR30531:SF12">
    <property type="entry name" value="FLAGELLAR BIOSYNTHETIC PROTEIN FLHB"/>
    <property type="match status" value="1"/>
</dbReference>
<dbReference type="EMBL" id="MSIE01000112">
    <property type="protein sequence ID" value="OLF06899.1"/>
    <property type="molecule type" value="Genomic_DNA"/>
</dbReference>
<keyword evidence="4" id="KW-1185">Reference proteome</keyword>
<feature type="transmembrane region" description="Helical" evidence="2">
    <location>
        <begin position="188"/>
        <end position="208"/>
    </location>
</feature>
<keyword evidence="2" id="KW-1133">Transmembrane helix</keyword>
<gene>
    <name evidence="3" type="ORF">BU204_36070</name>
</gene>
<protein>
    <submittedName>
        <fullName evidence="3">Type III secretion protein</fullName>
    </submittedName>
</protein>
<dbReference type="OrthoDB" id="9807950at2"/>
<dbReference type="PRINTS" id="PR00950">
    <property type="entry name" value="TYPE3IMSPROT"/>
</dbReference>
<evidence type="ECO:0000313" key="4">
    <source>
        <dbReference type="Proteomes" id="UP000185596"/>
    </source>
</evidence>
<dbReference type="GO" id="GO:0009306">
    <property type="term" value="P:protein secretion"/>
    <property type="evidence" value="ECO:0007669"/>
    <property type="project" value="InterPro"/>
</dbReference>
<feature type="transmembrane region" description="Helical" evidence="2">
    <location>
        <begin position="83"/>
        <end position="106"/>
    </location>
</feature>